<dbReference type="GO" id="GO:0004029">
    <property type="term" value="F:aldehyde dehydrogenase (NAD+) activity"/>
    <property type="evidence" value="ECO:0007669"/>
    <property type="project" value="UniProtKB-EC"/>
</dbReference>
<keyword evidence="6" id="KW-1185">Reference proteome</keyword>
<dbReference type="Pfam" id="PF00171">
    <property type="entry name" value="Aldedh"/>
    <property type="match status" value="1"/>
</dbReference>
<dbReference type="Proteomes" id="UP001150879">
    <property type="component" value="Unassembled WGS sequence"/>
</dbReference>
<name>A0A9W9JLJ3_9EURO</name>
<comment type="similarity">
    <text evidence="1">Belongs to the aldehyde dehydrogenase family.</text>
</comment>
<gene>
    <name evidence="5" type="ORF">N7472_004364</name>
</gene>
<evidence type="ECO:0000313" key="5">
    <source>
        <dbReference type="EMBL" id="KAJ5199160.1"/>
    </source>
</evidence>
<evidence type="ECO:0000313" key="6">
    <source>
        <dbReference type="Proteomes" id="UP001150879"/>
    </source>
</evidence>
<dbReference type="EC" id="1.2.1.3" evidence="2"/>
<sequence>MEQFGPIIPLTKWSNEYDVISRTNQTDTGLGACIWAEDIGTAERIARKLEVGTVWINSAEVPNPHGYCSGWKSSGIGGEWGNQGLLSYSQTQTIQIYK</sequence>
<dbReference type="InterPro" id="IPR016162">
    <property type="entry name" value="Ald_DH_N"/>
</dbReference>
<comment type="caution">
    <text evidence="5">The sequence shown here is derived from an EMBL/GenBank/DDBJ whole genome shotgun (WGS) entry which is preliminary data.</text>
</comment>
<comment type="catalytic activity">
    <reaction evidence="3">
        <text>an aldehyde + NAD(+) + H2O = a carboxylate + NADH + 2 H(+)</text>
        <dbReference type="Rhea" id="RHEA:16185"/>
        <dbReference type="ChEBI" id="CHEBI:15377"/>
        <dbReference type="ChEBI" id="CHEBI:15378"/>
        <dbReference type="ChEBI" id="CHEBI:17478"/>
        <dbReference type="ChEBI" id="CHEBI:29067"/>
        <dbReference type="ChEBI" id="CHEBI:57540"/>
        <dbReference type="ChEBI" id="CHEBI:57945"/>
        <dbReference type="EC" id="1.2.1.3"/>
    </reaction>
</comment>
<dbReference type="Gene3D" id="3.40.605.10">
    <property type="entry name" value="Aldehyde Dehydrogenase, Chain A, domain 1"/>
    <property type="match status" value="1"/>
</dbReference>
<protein>
    <recommendedName>
        <fullName evidence="2">aldehyde dehydrogenase (NAD(+))</fullName>
        <ecNumber evidence="2">1.2.1.3</ecNumber>
    </recommendedName>
</protein>
<reference evidence="5" key="2">
    <citation type="journal article" date="2023" name="IMA Fungus">
        <title>Comparative genomic study of the Penicillium genus elucidates a diverse pangenome and 15 lateral gene transfer events.</title>
        <authorList>
            <person name="Petersen C."/>
            <person name="Sorensen T."/>
            <person name="Nielsen M.R."/>
            <person name="Sondergaard T.E."/>
            <person name="Sorensen J.L."/>
            <person name="Fitzpatrick D.A."/>
            <person name="Frisvad J.C."/>
            <person name="Nielsen K.L."/>
        </authorList>
    </citation>
    <scope>NUCLEOTIDE SEQUENCE</scope>
    <source>
        <strain evidence="5">IBT 16849</strain>
    </source>
</reference>
<evidence type="ECO:0000256" key="3">
    <source>
        <dbReference type="ARBA" id="ARBA00049194"/>
    </source>
</evidence>
<dbReference type="AlphaFoldDB" id="A0A9W9JLJ3"/>
<evidence type="ECO:0000256" key="2">
    <source>
        <dbReference type="ARBA" id="ARBA00024226"/>
    </source>
</evidence>
<organism evidence="5 6">
    <name type="scientific">Penicillium cf. griseofulvum</name>
    <dbReference type="NCBI Taxonomy" id="2972120"/>
    <lineage>
        <taxon>Eukaryota</taxon>
        <taxon>Fungi</taxon>
        <taxon>Dikarya</taxon>
        <taxon>Ascomycota</taxon>
        <taxon>Pezizomycotina</taxon>
        <taxon>Eurotiomycetes</taxon>
        <taxon>Eurotiomycetidae</taxon>
        <taxon>Eurotiales</taxon>
        <taxon>Aspergillaceae</taxon>
        <taxon>Penicillium</taxon>
    </lineage>
</organism>
<proteinExistence type="inferred from homology"/>
<feature type="domain" description="Aldehyde dehydrogenase" evidence="4">
    <location>
        <begin position="2"/>
        <end position="94"/>
    </location>
</feature>
<dbReference type="SUPFAM" id="SSF53720">
    <property type="entry name" value="ALDH-like"/>
    <property type="match status" value="1"/>
</dbReference>
<dbReference type="OrthoDB" id="310895at2759"/>
<accession>A0A9W9JLJ3</accession>
<evidence type="ECO:0000259" key="4">
    <source>
        <dbReference type="Pfam" id="PF00171"/>
    </source>
</evidence>
<dbReference type="Gene3D" id="3.40.309.10">
    <property type="entry name" value="Aldehyde Dehydrogenase, Chain A, domain 2"/>
    <property type="match status" value="1"/>
</dbReference>
<dbReference type="EMBL" id="JAPQKP010000003">
    <property type="protein sequence ID" value="KAJ5199160.1"/>
    <property type="molecule type" value="Genomic_DNA"/>
</dbReference>
<dbReference type="InterPro" id="IPR016161">
    <property type="entry name" value="Ald_DH/histidinol_DH"/>
</dbReference>
<evidence type="ECO:0000256" key="1">
    <source>
        <dbReference type="ARBA" id="ARBA00009986"/>
    </source>
</evidence>
<reference evidence="5" key="1">
    <citation type="submission" date="2022-11" db="EMBL/GenBank/DDBJ databases">
        <authorList>
            <person name="Petersen C."/>
        </authorList>
    </citation>
    <scope>NUCLEOTIDE SEQUENCE</scope>
    <source>
        <strain evidence="5">IBT 16849</strain>
    </source>
</reference>
<dbReference type="PANTHER" id="PTHR11699">
    <property type="entry name" value="ALDEHYDE DEHYDROGENASE-RELATED"/>
    <property type="match status" value="1"/>
</dbReference>
<dbReference type="InterPro" id="IPR016163">
    <property type="entry name" value="Ald_DH_C"/>
</dbReference>
<dbReference type="InterPro" id="IPR015590">
    <property type="entry name" value="Aldehyde_DH_dom"/>
</dbReference>